<keyword evidence="2" id="KW-1185">Reference proteome</keyword>
<dbReference type="RefSeq" id="WP_213100909.1">
    <property type="nucleotide sequence ID" value="NZ_JAGYPM010000001.1"/>
</dbReference>
<proteinExistence type="predicted"/>
<protein>
    <submittedName>
        <fullName evidence="1">Uncharacterized protein</fullName>
    </submittedName>
</protein>
<dbReference type="EMBL" id="JAGYPM010000001">
    <property type="protein sequence ID" value="MBS4189478.1"/>
    <property type="molecule type" value="Genomic_DNA"/>
</dbReference>
<accession>A0ABS5NNV0</accession>
<comment type="caution">
    <text evidence="1">The sequence shown here is derived from an EMBL/GenBank/DDBJ whole genome shotgun (WGS) entry which is preliminary data.</text>
</comment>
<evidence type="ECO:0000313" key="2">
    <source>
        <dbReference type="Proteomes" id="UP000681027"/>
    </source>
</evidence>
<name>A0ABS5NNV0_9BACI</name>
<organism evidence="1 2">
    <name type="scientific">Cytobacillus citreus</name>
    <dbReference type="NCBI Taxonomy" id="2833586"/>
    <lineage>
        <taxon>Bacteria</taxon>
        <taxon>Bacillati</taxon>
        <taxon>Bacillota</taxon>
        <taxon>Bacilli</taxon>
        <taxon>Bacillales</taxon>
        <taxon>Bacillaceae</taxon>
        <taxon>Cytobacillus</taxon>
    </lineage>
</organism>
<dbReference type="Proteomes" id="UP000681027">
    <property type="component" value="Unassembled WGS sequence"/>
</dbReference>
<sequence length="164" mass="19080">MDEYKIFKIGDFLEYVLEFWVPRTRYGDKTIRNESTKGSDIIGFKIIDDKNDSPKGESLNAIKQRLYFRNMLKDAERIERFQNIEDRPYKEVNGAAAVLNTDLLDELTISSTKTLVLLPFEINAKAHLGILKLQRKKSKFQLISGARLFIVYFTVFVEAELYKS</sequence>
<evidence type="ECO:0000313" key="1">
    <source>
        <dbReference type="EMBL" id="MBS4189478.1"/>
    </source>
</evidence>
<reference evidence="1 2" key="1">
    <citation type="submission" date="2021-05" db="EMBL/GenBank/DDBJ databases">
        <title>Novel Bacillus species.</title>
        <authorList>
            <person name="Liu G."/>
        </authorList>
    </citation>
    <scope>NUCLEOTIDE SEQUENCE [LARGE SCALE GENOMIC DNA]</scope>
    <source>
        <strain evidence="1 2">FJAT-49705</strain>
    </source>
</reference>
<gene>
    <name evidence="1" type="ORF">KHA94_04500</name>
</gene>